<dbReference type="AlphaFoldDB" id="A0AAE0VN83"/>
<dbReference type="EMBL" id="JAEAOA010002069">
    <property type="protein sequence ID" value="KAK3584114.1"/>
    <property type="molecule type" value="Genomic_DNA"/>
</dbReference>
<dbReference type="InterPro" id="IPR029479">
    <property type="entry name" value="Nitroreductase"/>
</dbReference>
<organism evidence="5 6">
    <name type="scientific">Potamilus streckersoni</name>
    <dbReference type="NCBI Taxonomy" id="2493646"/>
    <lineage>
        <taxon>Eukaryota</taxon>
        <taxon>Metazoa</taxon>
        <taxon>Spiralia</taxon>
        <taxon>Lophotrochozoa</taxon>
        <taxon>Mollusca</taxon>
        <taxon>Bivalvia</taxon>
        <taxon>Autobranchia</taxon>
        <taxon>Heteroconchia</taxon>
        <taxon>Palaeoheterodonta</taxon>
        <taxon>Unionida</taxon>
        <taxon>Unionoidea</taxon>
        <taxon>Unionidae</taxon>
        <taxon>Ambleminae</taxon>
        <taxon>Lampsilini</taxon>
        <taxon>Potamilus</taxon>
    </lineage>
</organism>
<protein>
    <recommendedName>
        <fullName evidence="4">Nitroreductase domain-containing protein</fullName>
    </recommendedName>
</protein>
<proteinExistence type="inferred from homology"/>
<reference evidence="5" key="2">
    <citation type="journal article" date="2021" name="Genome Biol. Evol.">
        <title>Developing a high-quality reference genome for a parasitic bivalve with doubly uniparental inheritance (Bivalvia: Unionida).</title>
        <authorList>
            <person name="Smith C.H."/>
        </authorList>
    </citation>
    <scope>NUCLEOTIDE SEQUENCE</scope>
    <source>
        <strain evidence="5">CHS0354</strain>
        <tissue evidence="5">Mantle</tissue>
    </source>
</reference>
<dbReference type="Pfam" id="PF00881">
    <property type="entry name" value="Nitroreductase"/>
    <property type="match status" value="1"/>
</dbReference>
<dbReference type="Proteomes" id="UP001195483">
    <property type="component" value="Unassembled WGS sequence"/>
</dbReference>
<comment type="caution">
    <text evidence="5">The sequence shown here is derived from an EMBL/GenBank/DDBJ whole genome shotgun (WGS) entry which is preliminary data.</text>
</comment>
<evidence type="ECO:0000256" key="2">
    <source>
        <dbReference type="ARBA" id="ARBA00022857"/>
    </source>
</evidence>
<comment type="similarity">
    <text evidence="1">Belongs to the nitroreductase family.</text>
</comment>
<dbReference type="Gene3D" id="3.40.109.10">
    <property type="entry name" value="NADH Oxidase"/>
    <property type="match status" value="1"/>
</dbReference>
<accession>A0AAE0VN83</accession>
<dbReference type="SUPFAM" id="SSF55469">
    <property type="entry name" value="FMN-dependent nitroreductase-like"/>
    <property type="match status" value="1"/>
</dbReference>
<dbReference type="NCBIfam" id="NF008275">
    <property type="entry name" value="PRK11053.1"/>
    <property type="match status" value="1"/>
</dbReference>
<dbReference type="InterPro" id="IPR000415">
    <property type="entry name" value="Nitroreductase-like"/>
</dbReference>
<evidence type="ECO:0000313" key="6">
    <source>
        <dbReference type="Proteomes" id="UP001195483"/>
    </source>
</evidence>
<gene>
    <name evidence="5" type="ORF">CHS0354_035190</name>
</gene>
<dbReference type="PANTHER" id="PTHR43673:SF10">
    <property type="entry name" value="NADH DEHYDROGENASE_NAD(P)H NITROREDUCTASE XCC3605-RELATED"/>
    <property type="match status" value="1"/>
</dbReference>
<feature type="domain" description="Nitroreductase" evidence="4">
    <location>
        <begin position="10"/>
        <end position="196"/>
    </location>
</feature>
<evidence type="ECO:0000256" key="1">
    <source>
        <dbReference type="ARBA" id="ARBA00007118"/>
    </source>
</evidence>
<evidence type="ECO:0000256" key="3">
    <source>
        <dbReference type="ARBA" id="ARBA00023002"/>
    </source>
</evidence>
<dbReference type="PANTHER" id="PTHR43673">
    <property type="entry name" value="NAD(P)H NITROREDUCTASE YDGI-RELATED"/>
    <property type="match status" value="1"/>
</dbReference>
<reference evidence="5" key="1">
    <citation type="journal article" date="2021" name="Genome Biol. Evol.">
        <title>A High-Quality Reference Genome for a Parasitic Bivalve with Doubly Uniparental Inheritance (Bivalvia: Unionida).</title>
        <authorList>
            <person name="Smith C.H."/>
        </authorList>
    </citation>
    <scope>NUCLEOTIDE SEQUENCE</scope>
    <source>
        <strain evidence="5">CHS0354</strain>
    </source>
</reference>
<dbReference type="CDD" id="cd02149">
    <property type="entry name" value="NfsB-like"/>
    <property type="match status" value="1"/>
</dbReference>
<keyword evidence="6" id="KW-1185">Reference proteome</keyword>
<reference evidence="5" key="3">
    <citation type="submission" date="2023-05" db="EMBL/GenBank/DDBJ databases">
        <authorList>
            <person name="Smith C.H."/>
        </authorList>
    </citation>
    <scope>NUCLEOTIDE SEQUENCE</scope>
    <source>
        <strain evidence="5">CHS0354</strain>
        <tissue evidence="5">Mantle</tissue>
    </source>
</reference>
<sequence>MKHDIVYYAKHRHTAKAYDPNKVISAEDIEKVKELLRYSPSSTNWQPWHFILASTPEGKARIAKSTEEKYQFNRKSILNASHVVVFCSKLDADEAHMLKVWNQEDKDGRFADNPERKKLNYAGRTLFTNLHKQDFKDAQHWMDKQVYLNIGQFLLGVATLGIDATPMEGIDTKVLDIEFGLRAKGYSSLVVVPIGYHHEQEDFNAKLPKSRLPYSEILTERTPFSQRLCHPPAPSTAGLTYVLSPPESPASAHQTADIHSVVI</sequence>
<dbReference type="InterPro" id="IPR033878">
    <property type="entry name" value="NfsB-like"/>
</dbReference>
<keyword evidence="2" id="KW-0521">NADP</keyword>
<evidence type="ECO:0000259" key="4">
    <source>
        <dbReference type="Pfam" id="PF00881"/>
    </source>
</evidence>
<evidence type="ECO:0000313" key="5">
    <source>
        <dbReference type="EMBL" id="KAK3584114.1"/>
    </source>
</evidence>
<name>A0AAE0VN83_9BIVA</name>
<keyword evidence="3" id="KW-0560">Oxidoreductase</keyword>
<dbReference type="GO" id="GO:0140616">
    <property type="term" value="F:iodotyrosine deiodinase activity"/>
    <property type="evidence" value="ECO:0007669"/>
    <property type="project" value="UniProtKB-ARBA"/>
</dbReference>